<dbReference type="SUPFAM" id="SSF55729">
    <property type="entry name" value="Acyl-CoA N-acyltransferases (Nat)"/>
    <property type="match status" value="1"/>
</dbReference>
<dbReference type="InterPro" id="IPR000182">
    <property type="entry name" value="GNAT_dom"/>
</dbReference>
<proteinExistence type="predicted"/>
<comment type="caution">
    <text evidence="4">The sequence shown here is derived from an EMBL/GenBank/DDBJ whole genome shotgun (WGS) entry which is preliminary data.</text>
</comment>
<dbReference type="Proteomes" id="UP001500620">
    <property type="component" value="Unassembled WGS sequence"/>
</dbReference>
<protein>
    <submittedName>
        <fullName evidence="4">GNAT family N-acetyltransferase</fullName>
    </submittedName>
</protein>
<dbReference type="PANTHER" id="PTHR43420:SF12">
    <property type="entry name" value="N-ACETYLTRANSFERASE DOMAIN-CONTAINING PROTEIN"/>
    <property type="match status" value="1"/>
</dbReference>
<dbReference type="CDD" id="cd04301">
    <property type="entry name" value="NAT_SF"/>
    <property type="match status" value="1"/>
</dbReference>
<dbReference type="InterPro" id="IPR050680">
    <property type="entry name" value="YpeA/RimI_acetyltransf"/>
</dbReference>
<evidence type="ECO:0000256" key="1">
    <source>
        <dbReference type="ARBA" id="ARBA00022679"/>
    </source>
</evidence>
<evidence type="ECO:0000313" key="4">
    <source>
        <dbReference type="EMBL" id="GAA4264184.1"/>
    </source>
</evidence>
<gene>
    <name evidence="4" type="ORF">GCM10022255_115470</name>
</gene>
<dbReference type="Gene3D" id="3.40.630.30">
    <property type="match status" value="1"/>
</dbReference>
<dbReference type="InterPro" id="IPR056935">
    <property type="entry name" value="Rv0428c-like_C"/>
</dbReference>
<dbReference type="Pfam" id="PF24553">
    <property type="entry name" value="Rv0428c_C"/>
    <property type="match status" value="1"/>
</dbReference>
<evidence type="ECO:0000259" key="3">
    <source>
        <dbReference type="PROSITE" id="PS51186"/>
    </source>
</evidence>
<dbReference type="RefSeq" id="WP_345144627.1">
    <property type="nucleotide sequence ID" value="NZ_BAABAT010000109.1"/>
</dbReference>
<accession>A0ABP8DW92</accession>
<name>A0ABP8DW92_9ACTN</name>
<dbReference type="InterPro" id="IPR016181">
    <property type="entry name" value="Acyl_CoA_acyltransferase"/>
</dbReference>
<evidence type="ECO:0000313" key="5">
    <source>
        <dbReference type="Proteomes" id="UP001500620"/>
    </source>
</evidence>
<keyword evidence="5" id="KW-1185">Reference proteome</keyword>
<keyword evidence="1" id="KW-0808">Transferase</keyword>
<feature type="domain" description="N-acetyltransferase" evidence="3">
    <location>
        <begin position="119"/>
        <end position="249"/>
    </location>
</feature>
<organism evidence="4 5">
    <name type="scientific">Dactylosporangium darangshiense</name>
    <dbReference type="NCBI Taxonomy" id="579108"/>
    <lineage>
        <taxon>Bacteria</taxon>
        <taxon>Bacillati</taxon>
        <taxon>Actinomycetota</taxon>
        <taxon>Actinomycetes</taxon>
        <taxon>Micromonosporales</taxon>
        <taxon>Micromonosporaceae</taxon>
        <taxon>Dactylosporangium</taxon>
    </lineage>
</organism>
<dbReference type="EMBL" id="BAABAT010000109">
    <property type="protein sequence ID" value="GAA4264184.1"/>
    <property type="molecule type" value="Genomic_DNA"/>
</dbReference>
<sequence>MIDTWLIERYAAQAWPAAEALQEQGWLLRHTPGVPRRRSNSALPLMRGEALLAALPRVEDFYAARRMPVAVQVSPAEEHTTLDALLAERGYRRDAATLVCVAPTSTVITASRPAVPLALTVAEHPTRQWLDAYVALDGHENSQQVADQVLARTPGPAAYLSVEHGDRVVSMGLVVAAPGCAGIFCMATHPAHRRQGSATAILHIGARWAQARGAGELYLQVMDDNHAARRLYERVGFRVSHTYHYRLKP</sequence>
<dbReference type="PANTHER" id="PTHR43420">
    <property type="entry name" value="ACETYLTRANSFERASE"/>
    <property type="match status" value="1"/>
</dbReference>
<keyword evidence="2" id="KW-0012">Acyltransferase</keyword>
<dbReference type="PROSITE" id="PS51186">
    <property type="entry name" value="GNAT"/>
    <property type="match status" value="1"/>
</dbReference>
<reference evidence="5" key="1">
    <citation type="journal article" date="2019" name="Int. J. Syst. Evol. Microbiol.">
        <title>The Global Catalogue of Microorganisms (GCM) 10K type strain sequencing project: providing services to taxonomists for standard genome sequencing and annotation.</title>
        <authorList>
            <consortium name="The Broad Institute Genomics Platform"/>
            <consortium name="The Broad Institute Genome Sequencing Center for Infectious Disease"/>
            <person name="Wu L."/>
            <person name="Ma J."/>
        </authorList>
    </citation>
    <scope>NUCLEOTIDE SEQUENCE [LARGE SCALE GENOMIC DNA]</scope>
    <source>
        <strain evidence="5">JCM 17441</strain>
    </source>
</reference>
<evidence type="ECO:0000256" key="2">
    <source>
        <dbReference type="ARBA" id="ARBA00023315"/>
    </source>
</evidence>